<dbReference type="SUPFAM" id="SSF51735">
    <property type="entry name" value="NAD(P)-binding Rossmann-fold domains"/>
    <property type="match status" value="1"/>
</dbReference>
<dbReference type="InParanoid" id="A0A165FMN3"/>
<dbReference type="EMBL" id="KV423970">
    <property type="protein sequence ID" value="KZT56962.1"/>
    <property type="molecule type" value="Genomic_DNA"/>
</dbReference>
<dbReference type="GO" id="GO:0005634">
    <property type="term" value="C:nucleus"/>
    <property type="evidence" value="ECO:0007669"/>
    <property type="project" value="TreeGrafter"/>
</dbReference>
<dbReference type="AlphaFoldDB" id="A0A165FMN3"/>
<dbReference type="Gene3D" id="3.90.25.10">
    <property type="entry name" value="UDP-galactose 4-epimerase, domain 1"/>
    <property type="match status" value="1"/>
</dbReference>
<comment type="similarity">
    <text evidence="1">Belongs to the NmrA-type oxidoreductase family.</text>
</comment>
<dbReference type="Pfam" id="PF05368">
    <property type="entry name" value="NmrA"/>
    <property type="match status" value="1"/>
</dbReference>
<evidence type="ECO:0000313" key="5">
    <source>
        <dbReference type="Proteomes" id="UP000076842"/>
    </source>
</evidence>
<sequence length="351" mass="39537">MSTLPKIVVIGGTGAQGVPAVQALSETGKYQVVVLTRNKSNEQAQALAALPRTSLFEGTYLKEDNVWELFKGAYGAFVNTDGFVIGEKAEIFWGMRIFEIAVAQGVKHYVWGNLYYLLKLGGYDPKYRSGHMDGKARVAEWLLAQKLKHVTVTIFTTCPYMNMFWDGQFNPVKNDDGSFTFYSSIGDGVLPIVALEDIGPYVTWIFSHKDRAANLDLIAVTDILPYTTIISAFEKVTGKKAIWQDLPYEEFAKVRRMSDGIPAAWAHGPGEYHDPTGMSMKANFQGWWNSWRDSLFTWNQVDVKLLDEIHPGRIRSFEEWMIKVGYTGERKVILKDVADRWASLQAHASNV</sequence>
<gene>
    <name evidence="4" type="ORF">CALCODRAFT_470448</name>
</gene>
<dbReference type="PANTHER" id="PTHR42748">
    <property type="entry name" value="NITROGEN METABOLITE REPRESSION PROTEIN NMRA FAMILY MEMBER"/>
    <property type="match status" value="1"/>
</dbReference>
<dbReference type="InterPro" id="IPR051164">
    <property type="entry name" value="NmrA-like_oxidored"/>
</dbReference>
<dbReference type="OrthoDB" id="300709at2759"/>
<reference evidence="4 5" key="1">
    <citation type="journal article" date="2016" name="Mol. Biol. Evol.">
        <title>Comparative Genomics of Early-Diverging Mushroom-Forming Fungi Provides Insights into the Origins of Lignocellulose Decay Capabilities.</title>
        <authorList>
            <person name="Nagy L.G."/>
            <person name="Riley R."/>
            <person name="Tritt A."/>
            <person name="Adam C."/>
            <person name="Daum C."/>
            <person name="Floudas D."/>
            <person name="Sun H."/>
            <person name="Yadav J.S."/>
            <person name="Pangilinan J."/>
            <person name="Larsson K.H."/>
            <person name="Matsuura K."/>
            <person name="Barry K."/>
            <person name="Labutti K."/>
            <person name="Kuo R."/>
            <person name="Ohm R.A."/>
            <person name="Bhattacharya S.S."/>
            <person name="Shirouzu T."/>
            <person name="Yoshinaga Y."/>
            <person name="Martin F.M."/>
            <person name="Grigoriev I.V."/>
            <person name="Hibbett D.S."/>
        </authorList>
    </citation>
    <scope>NUCLEOTIDE SEQUENCE [LARGE SCALE GENOMIC DNA]</scope>
    <source>
        <strain evidence="4 5">HHB12733</strain>
    </source>
</reference>
<evidence type="ECO:0000259" key="3">
    <source>
        <dbReference type="Pfam" id="PF05368"/>
    </source>
</evidence>
<dbReference type="InterPro" id="IPR008030">
    <property type="entry name" value="NmrA-like"/>
</dbReference>
<dbReference type="Gene3D" id="3.40.50.720">
    <property type="entry name" value="NAD(P)-binding Rossmann-like Domain"/>
    <property type="match status" value="1"/>
</dbReference>
<feature type="domain" description="NmrA-like" evidence="3">
    <location>
        <begin position="6"/>
        <end position="254"/>
    </location>
</feature>
<dbReference type="STRING" id="1353952.A0A165FMN3"/>
<keyword evidence="5" id="KW-1185">Reference proteome</keyword>
<evidence type="ECO:0000256" key="1">
    <source>
        <dbReference type="ARBA" id="ARBA00006328"/>
    </source>
</evidence>
<evidence type="ECO:0000313" key="4">
    <source>
        <dbReference type="EMBL" id="KZT56962.1"/>
    </source>
</evidence>
<organism evidence="4 5">
    <name type="scientific">Calocera cornea HHB12733</name>
    <dbReference type="NCBI Taxonomy" id="1353952"/>
    <lineage>
        <taxon>Eukaryota</taxon>
        <taxon>Fungi</taxon>
        <taxon>Dikarya</taxon>
        <taxon>Basidiomycota</taxon>
        <taxon>Agaricomycotina</taxon>
        <taxon>Dacrymycetes</taxon>
        <taxon>Dacrymycetales</taxon>
        <taxon>Dacrymycetaceae</taxon>
        <taxon>Calocera</taxon>
    </lineage>
</organism>
<proteinExistence type="inferred from homology"/>
<dbReference type="Proteomes" id="UP000076842">
    <property type="component" value="Unassembled WGS sequence"/>
</dbReference>
<name>A0A165FMN3_9BASI</name>
<dbReference type="PANTHER" id="PTHR42748:SF14">
    <property type="entry name" value="SNOAL-LIKE DOMAIN-CONTAINING PROTEIN"/>
    <property type="match status" value="1"/>
</dbReference>
<protein>
    <submittedName>
        <fullName evidence="4">NAD(P)-binding protein</fullName>
    </submittedName>
</protein>
<evidence type="ECO:0000256" key="2">
    <source>
        <dbReference type="ARBA" id="ARBA00022857"/>
    </source>
</evidence>
<dbReference type="InterPro" id="IPR036291">
    <property type="entry name" value="NAD(P)-bd_dom_sf"/>
</dbReference>
<accession>A0A165FMN3</accession>
<keyword evidence="2" id="KW-0521">NADP</keyword>